<dbReference type="Pfam" id="PF02652">
    <property type="entry name" value="Lactate_perm"/>
    <property type="match status" value="1"/>
</dbReference>
<feature type="transmembrane region" description="Helical" evidence="8">
    <location>
        <begin position="115"/>
        <end position="138"/>
    </location>
</feature>
<gene>
    <name evidence="9" type="ORF">SAMN05421771_2463</name>
</gene>
<keyword evidence="7 8" id="KW-0472">Membrane</keyword>
<dbReference type="OrthoDB" id="9761056at2"/>
<proteinExistence type="inferred from homology"/>
<feature type="transmembrane region" description="Helical" evidence="8">
    <location>
        <begin position="436"/>
        <end position="455"/>
    </location>
</feature>
<dbReference type="GO" id="GO:0015129">
    <property type="term" value="F:lactate transmembrane transporter activity"/>
    <property type="evidence" value="ECO:0007669"/>
    <property type="project" value="UniProtKB-UniRule"/>
</dbReference>
<dbReference type="RefSeq" id="WP_089839394.1">
    <property type="nucleotide sequence ID" value="NZ_FOZL01000001.1"/>
</dbReference>
<dbReference type="PANTHER" id="PTHR30003:SF0">
    <property type="entry name" value="GLYCOLATE PERMEASE GLCA-RELATED"/>
    <property type="match status" value="1"/>
</dbReference>
<keyword evidence="4 8" id="KW-1003">Cell membrane</keyword>
<feature type="transmembrane region" description="Helical" evidence="8">
    <location>
        <begin position="405"/>
        <end position="424"/>
    </location>
</feature>
<organism evidence="9 10">
    <name type="scientific">Granulicella pectinivorans</name>
    <dbReference type="NCBI Taxonomy" id="474950"/>
    <lineage>
        <taxon>Bacteria</taxon>
        <taxon>Pseudomonadati</taxon>
        <taxon>Acidobacteriota</taxon>
        <taxon>Terriglobia</taxon>
        <taxon>Terriglobales</taxon>
        <taxon>Acidobacteriaceae</taxon>
        <taxon>Granulicella</taxon>
    </lineage>
</organism>
<dbReference type="PANTHER" id="PTHR30003">
    <property type="entry name" value="L-LACTATE PERMEASE"/>
    <property type="match status" value="1"/>
</dbReference>
<comment type="similarity">
    <text evidence="2 8">Belongs to the lactate permease family.</text>
</comment>
<dbReference type="GO" id="GO:0005886">
    <property type="term" value="C:plasma membrane"/>
    <property type="evidence" value="ECO:0007669"/>
    <property type="project" value="UniProtKB-SubCell"/>
</dbReference>
<dbReference type="NCBIfam" id="TIGR00795">
    <property type="entry name" value="lctP"/>
    <property type="match status" value="1"/>
</dbReference>
<evidence type="ECO:0000256" key="2">
    <source>
        <dbReference type="ARBA" id="ARBA00010100"/>
    </source>
</evidence>
<feature type="transmembrane region" description="Helical" evidence="8">
    <location>
        <begin position="20"/>
        <end position="43"/>
    </location>
</feature>
<feature type="transmembrane region" description="Helical" evidence="8">
    <location>
        <begin position="170"/>
        <end position="193"/>
    </location>
</feature>
<accession>A0A1I6MET4</accession>
<comment type="function">
    <text evidence="8">Uptake of L-lactate across the membrane. Can also transport D-lactate and glycolate.</text>
</comment>
<protein>
    <recommendedName>
        <fullName evidence="8">L-lactate permease</fullName>
    </recommendedName>
</protein>
<sequence>MNTFCLALELPVWQQRYDPAGHWLVSTALAALPLLVLLTCMAVVRMKAHLSALMGLGTVLLVAMLAFHMPGKLAAEAAAYGAGYGLFPIFWIIFPVIFLYGLTVRAGRFQMLQDCLMNVTGDSRLQLLLIAFSIGAFFEGAAGFGTPVAVCSTLLLGLGFAPLQAAGLALLANTAPVAFGALGIPVTALHGVTGIDTLILTRVIAALLVPFCVMVPFWVIWTFAGFKAMLEVWPAALVAGGTFAATQLFVARVHGPWLVDLSASLLSIAALILFLRVWKPKRILNARCEDVTGDAVVKTAGEGRRVLTAGTPWAILMLCVTIWGTPAFGHWLDGFSAVRWVIAGLDHVVFRMPPAVPTAAAEAAVFAFNWLSATGTGIFIAALIAAFAMRLPVKVVGEVLWQTVLNTRFTVITIAALMALGFVSRFCGLDATLGLAFARTGLLYPFFGTLVGWLGTASTGSDTSSNVLFGSLQKLTAQQLHISPALMASANSGGGVMGKMVAPQSVVIASTATGIYGKEGTILRFVFLHSFALACLMGIIVMLVVYLPWLNRMVLG</sequence>
<dbReference type="GO" id="GO:0015295">
    <property type="term" value="F:solute:proton symporter activity"/>
    <property type="evidence" value="ECO:0007669"/>
    <property type="project" value="TreeGrafter"/>
</dbReference>
<feature type="transmembrane region" description="Helical" evidence="8">
    <location>
        <begin position="525"/>
        <end position="549"/>
    </location>
</feature>
<evidence type="ECO:0000256" key="3">
    <source>
        <dbReference type="ARBA" id="ARBA00022448"/>
    </source>
</evidence>
<comment type="subcellular location">
    <subcellularLocation>
        <location evidence="1 8">Cell membrane</location>
        <topology evidence="1 8">Multi-pass membrane protein</topology>
    </subcellularLocation>
</comment>
<name>A0A1I6MET4_9BACT</name>
<keyword evidence="6 8" id="KW-1133">Transmembrane helix</keyword>
<keyword evidence="3 8" id="KW-0813">Transport</keyword>
<dbReference type="Proteomes" id="UP000199024">
    <property type="component" value="Unassembled WGS sequence"/>
</dbReference>
<feature type="transmembrane region" description="Helical" evidence="8">
    <location>
        <begin position="199"/>
        <end position="220"/>
    </location>
</feature>
<dbReference type="STRING" id="474950.SAMN05421771_2463"/>
<feature type="transmembrane region" description="Helical" evidence="8">
    <location>
        <begin position="144"/>
        <end position="163"/>
    </location>
</feature>
<feature type="transmembrane region" description="Helical" evidence="8">
    <location>
        <begin position="257"/>
        <end position="278"/>
    </location>
</feature>
<keyword evidence="10" id="KW-1185">Reference proteome</keyword>
<feature type="transmembrane region" description="Helical" evidence="8">
    <location>
        <begin position="370"/>
        <end position="393"/>
    </location>
</feature>
<keyword evidence="5 8" id="KW-0812">Transmembrane</keyword>
<feature type="transmembrane region" description="Helical" evidence="8">
    <location>
        <begin position="232"/>
        <end position="251"/>
    </location>
</feature>
<reference evidence="9 10" key="1">
    <citation type="submission" date="2016-10" db="EMBL/GenBank/DDBJ databases">
        <authorList>
            <person name="de Groot N.N."/>
        </authorList>
    </citation>
    <scope>NUCLEOTIDE SEQUENCE [LARGE SCALE GENOMIC DNA]</scope>
    <source>
        <strain evidence="9 10">DSM 21001</strain>
    </source>
</reference>
<dbReference type="EMBL" id="FOZL01000001">
    <property type="protein sequence ID" value="SFS14097.1"/>
    <property type="molecule type" value="Genomic_DNA"/>
</dbReference>
<evidence type="ECO:0000256" key="8">
    <source>
        <dbReference type="RuleBase" id="RU365092"/>
    </source>
</evidence>
<evidence type="ECO:0000256" key="7">
    <source>
        <dbReference type="ARBA" id="ARBA00023136"/>
    </source>
</evidence>
<dbReference type="InterPro" id="IPR003804">
    <property type="entry name" value="Lactate_perm"/>
</dbReference>
<evidence type="ECO:0000256" key="5">
    <source>
        <dbReference type="ARBA" id="ARBA00022692"/>
    </source>
</evidence>
<evidence type="ECO:0000313" key="9">
    <source>
        <dbReference type="EMBL" id="SFS14097.1"/>
    </source>
</evidence>
<feature type="transmembrane region" description="Helical" evidence="8">
    <location>
        <begin position="50"/>
        <end position="69"/>
    </location>
</feature>
<evidence type="ECO:0000256" key="1">
    <source>
        <dbReference type="ARBA" id="ARBA00004651"/>
    </source>
</evidence>
<evidence type="ECO:0000256" key="4">
    <source>
        <dbReference type="ARBA" id="ARBA00022475"/>
    </source>
</evidence>
<evidence type="ECO:0000256" key="6">
    <source>
        <dbReference type="ARBA" id="ARBA00022989"/>
    </source>
</evidence>
<feature type="transmembrane region" description="Helical" evidence="8">
    <location>
        <begin position="81"/>
        <end position="103"/>
    </location>
</feature>
<dbReference type="AlphaFoldDB" id="A0A1I6MET4"/>
<evidence type="ECO:0000313" key="10">
    <source>
        <dbReference type="Proteomes" id="UP000199024"/>
    </source>
</evidence>